<keyword evidence="3" id="KW-1185">Reference proteome</keyword>
<keyword evidence="1" id="KW-1133">Transmembrane helix</keyword>
<accession>A0ABS8IH27</accession>
<name>A0ABS8IH27_9NOSO</name>
<organism evidence="2 3">
    <name type="scientific">Nostoc favosum CHAB5714</name>
    <dbReference type="NCBI Taxonomy" id="2780399"/>
    <lineage>
        <taxon>Bacteria</taxon>
        <taxon>Bacillati</taxon>
        <taxon>Cyanobacteriota</taxon>
        <taxon>Cyanophyceae</taxon>
        <taxon>Nostocales</taxon>
        <taxon>Nostocaceae</taxon>
        <taxon>Nostoc</taxon>
        <taxon>Nostoc favosum</taxon>
    </lineage>
</organism>
<dbReference type="RefSeq" id="WP_229488644.1">
    <property type="nucleotide sequence ID" value="NZ_JAIVFQ010000067.1"/>
</dbReference>
<comment type="caution">
    <text evidence="2">The sequence shown here is derived from an EMBL/GenBank/DDBJ whole genome shotgun (WGS) entry which is preliminary data.</text>
</comment>
<dbReference type="Proteomes" id="UP001199525">
    <property type="component" value="Unassembled WGS sequence"/>
</dbReference>
<evidence type="ECO:0000313" key="2">
    <source>
        <dbReference type="EMBL" id="MCC5603118.1"/>
    </source>
</evidence>
<dbReference type="EMBL" id="JAIVFQ010000067">
    <property type="protein sequence ID" value="MCC5603118.1"/>
    <property type="molecule type" value="Genomic_DNA"/>
</dbReference>
<feature type="transmembrane region" description="Helical" evidence="1">
    <location>
        <begin position="54"/>
        <end position="75"/>
    </location>
</feature>
<gene>
    <name evidence="2" type="ORF">LC586_28970</name>
</gene>
<keyword evidence="1" id="KW-0812">Transmembrane</keyword>
<sequence length="87" mass="9887">MALARNKTHILVATWLLTMPLYLLAFSPAIAVWLTEWQHSEMSLLALNPLVHLLQGLGLSIIFATLLHTLTIPLWQSVKAVLYRELR</sequence>
<proteinExistence type="predicted"/>
<reference evidence="2 3" key="1">
    <citation type="journal article" date="2021" name="Microorganisms">
        <title>Genome Evolution of Filamentous Cyanobacterium Nostoc Species: From Facultative Symbiosis to Free Living.</title>
        <authorList>
            <person name="Huo D."/>
            <person name="Li H."/>
            <person name="Cai F."/>
            <person name="Guo X."/>
            <person name="Qiao Z."/>
            <person name="Wang W."/>
            <person name="Yu G."/>
            <person name="Li R."/>
        </authorList>
    </citation>
    <scope>NUCLEOTIDE SEQUENCE [LARGE SCALE GENOMIC DNA]</scope>
    <source>
        <strain evidence="2 3">CHAB 5714</strain>
    </source>
</reference>
<keyword evidence="1" id="KW-0472">Membrane</keyword>
<evidence type="ECO:0000256" key="1">
    <source>
        <dbReference type="SAM" id="Phobius"/>
    </source>
</evidence>
<evidence type="ECO:0000313" key="3">
    <source>
        <dbReference type="Proteomes" id="UP001199525"/>
    </source>
</evidence>
<protein>
    <submittedName>
        <fullName evidence="2">Uncharacterized protein</fullName>
    </submittedName>
</protein>
<feature type="transmembrane region" description="Helical" evidence="1">
    <location>
        <begin position="12"/>
        <end position="34"/>
    </location>
</feature>